<dbReference type="Pfam" id="PF00248">
    <property type="entry name" value="Aldo_ket_red"/>
    <property type="match status" value="1"/>
</dbReference>
<evidence type="ECO:0000313" key="5">
    <source>
        <dbReference type="Proteomes" id="UP001642484"/>
    </source>
</evidence>
<dbReference type="SUPFAM" id="SSF51430">
    <property type="entry name" value="NAD(P)-linked oxidoreductase"/>
    <property type="match status" value="1"/>
</dbReference>
<evidence type="ECO:0000313" key="3">
    <source>
        <dbReference type="EMBL" id="CAK9056903.1"/>
    </source>
</evidence>
<dbReference type="EMBL" id="CAXAMN010021001">
    <property type="protein sequence ID" value="CAK9056903.1"/>
    <property type="molecule type" value="Genomic_DNA"/>
</dbReference>
<evidence type="ECO:0000313" key="4">
    <source>
        <dbReference type="EMBL" id="CAK9057454.1"/>
    </source>
</evidence>
<reference evidence="3 5" key="1">
    <citation type="submission" date="2024-02" db="EMBL/GenBank/DDBJ databases">
        <authorList>
            <person name="Chen Y."/>
            <person name="Shah S."/>
            <person name="Dougan E. K."/>
            <person name="Thang M."/>
            <person name="Chan C."/>
        </authorList>
    </citation>
    <scope>NUCLEOTIDE SEQUENCE [LARGE SCALE GENOMIC DNA]</scope>
</reference>
<dbReference type="InterPro" id="IPR023210">
    <property type="entry name" value="NADP_OxRdtase_dom"/>
</dbReference>
<organism evidence="3 5">
    <name type="scientific">Durusdinium trenchii</name>
    <dbReference type="NCBI Taxonomy" id="1381693"/>
    <lineage>
        <taxon>Eukaryota</taxon>
        <taxon>Sar</taxon>
        <taxon>Alveolata</taxon>
        <taxon>Dinophyceae</taxon>
        <taxon>Suessiales</taxon>
        <taxon>Symbiodiniaceae</taxon>
        <taxon>Durusdinium</taxon>
    </lineage>
</organism>
<dbReference type="Proteomes" id="UP001642484">
    <property type="component" value="Unassembled WGS sequence"/>
</dbReference>
<dbReference type="PANTHER" id="PTHR42686:SF1">
    <property type="entry name" value="GH17980P-RELATED"/>
    <property type="match status" value="1"/>
</dbReference>
<dbReference type="Gene3D" id="3.20.20.100">
    <property type="entry name" value="NADP-dependent oxidoreductase domain"/>
    <property type="match status" value="1"/>
</dbReference>
<sequence>MATVEGTRRFVERLVRQQRLAPALATRRLGPLHCTALGFGAYRFPGEAKDQVPREILQRALSSVNVIDTSSHYVSGESEREIGKFFSAVDAREEYILCTKVGHVPRGTSPKGAVPIYQRSQQSTDDLHCIEGSFVESEVRSCLERLKMKQIDFVMLHNPEYLLSARMQEKVPIADAWDEMYGALFEAFKTLERLCDEGIISCGYGVSSNFLSCLFSVTGLPNLYESLVLDRVLDAAQAAAQAENCQSCRFQVAQLPLNAWENGAVLGREAQAEGAWRRGSTTTVGPPIGTLGTRQRMYIEWCPSLELFGRSRRGLDQGALPGLTGAEGDDRCAVHGHGTGVSQGRSLVKRGEVRSPNRRAVGRKSGAWRRGGQSRVHPSITRHGRGFDGKKLHKFQSETSVFLRTRLLSPIEAHSRPVFLSQCLLSRQALLACRGCLCLSFRLLEDLFWGT</sequence>
<feature type="region of interest" description="Disordered" evidence="1">
    <location>
        <begin position="354"/>
        <end position="375"/>
    </location>
</feature>
<evidence type="ECO:0000256" key="1">
    <source>
        <dbReference type="SAM" id="MobiDB-lite"/>
    </source>
</evidence>
<protein>
    <recommendedName>
        <fullName evidence="2">NADP-dependent oxidoreductase domain-containing protein</fullName>
    </recommendedName>
</protein>
<gene>
    <name evidence="3" type="ORF">CCMP2556_LOCUS28130</name>
    <name evidence="4" type="ORF">CCMP2556_LOCUS28344</name>
</gene>
<dbReference type="InterPro" id="IPR036812">
    <property type="entry name" value="NAD(P)_OxRdtase_dom_sf"/>
</dbReference>
<dbReference type="EMBL" id="CAXAMN010021273">
    <property type="protein sequence ID" value="CAK9057454.1"/>
    <property type="molecule type" value="Genomic_DNA"/>
</dbReference>
<evidence type="ECO:0000259" key="2">
    <source>
        <dbReference type="Pfam" id="PF00248"/>
    </source>
</evidence>
<accession>A0ABP0N0D1</accession>
<keyword evidence="5" id="KW-1185">Reference proteome</keyword>
<dbReference type="InterPro" id="IPR020471">
    <property type="entry name" value="AKR"/>
</dbReference>
<feature type="domain" description="NADP-dependent oxidoreductase" evidence="2">
    <location>
        <begin position="37"/>
        <end position="208"/>
    </location>
</feature>
<comment type="caution">
    <text evidence="3">The sequence shown here is derived from an EMBL/GenBank/DDBJ whole genome shotgun (WGS) entry which is preliminary data.</text>
</comment>
<name>A0ABP0N0D1_9DINO</name>
<dbReference type="PANTHER" id="PTHR42686">
    <property type="entry name" value="GH17980P-RELATED"/>
    <property type="match status" value="1"/>
</dbReference>
<proteinExistence type="predicted"/>